<evidence type="ECO:0000313" key="1">
    <source>
        <dbReference type="EMBL" id="QQB72981.1"/>
    </source>
</evidence>
<dbReference type="Proteomes" id="UP000595577">
    <property type="component" value="Chromosome"/>
</dbReference>
<gene>
    <name evidence="1" type="ORF">I6H56_06550</name>
</gene>
<accession>A0A7T4FM37</accession>
<name>A0A7T4FM37_9FUSO</name>
<evidence type="ECO:0000313" key="2">
    <source>
        <dbReference type="Proteomes" id="UP000595577"/>
    </source>
</evidence>
<dbReference type="RefSeq" id="WP_187105799.1">
    <property type="nucleotide sequence ID" value="NZ_CP066022.1"/>
</dbReference>
<protein>
    <submittedName>
        <fullName evidence="1">Uncharacterized protein</fullName>
    </submittedName>
</protein>
<reference evidence="1 2" key="1">
    <citation type="submission" date="2020-12" db="EMBL/GenBank/DDBJ databases">
        <title>FDA dAtabase for Regulatory Grade micrObial Sequences (FDA-ARGOS): Supporting development and validation of Infectious Disease Dx tests.</title>
        <authorList>
            <person name="Sproer C."/>
            <person name="Gronow S."/>
            <person name="Severitt S."/>
            <person name="Schroder I."/>
            <person name="Tallon L."/>
            <person name="Sadzewicz L."/>
            <person name="Zhao X."/>
            <person name="Boylan J."/>
            <person name="Ott S."/>
            <person name="Bowen H."/>
            <person name="Vavikolanu K."/>
            <person name="Mehta A."/>
            <person name="Aluvathingal J."/>
            <person name="Nadendla S."/>
            <person name="Lowell S."/>
            <person name="Myers T."/>
            <person name="Yan Y."/>
            <person name="Sichtig H."/>
        </authorList>
    </citation>
    <scope>NUCLEOTIDE SEQUENCE [LARGE SCALE GENOMIC DNA]</scope>
    <source>
        <strain evidence="1 2">FDAARGOS_999</strain>
    </source>
</reference>
<proteinExistence type="predicted"/>
<dbReference type="EMBL" id="CP066022">
    <property type="protein sequence ID" value="QQB72981.1"/>
    <property type="molecule type" value="Genomic_DNA"/>
</dbReference>
<dbReference type="AlphaFoldDB" id="A0A7T4FM37"/>
<sequence>MRIKDLYKINGIIYTYEDNNGVYARLMDVLTGYEEFIRMEELKEYEYK</sequence>
<organism evidence="1 2">
    <name type="scientific">Fusobacterium canifelinum</name>
    <dbReference type="NCBI Taxonomy" id="285729"/>
    <lineage>
        <taxon>Bacteria</taxon>
        <taxon>Fusobacteriati</taxon>
        <taxon>Fusobacteriota</taxon>
        <taxon>Fusobacteriia</taxon>
        <taxon>Fusobacteriales</taxon>
        <taxon>Fusobacteriaceae</taxon>
        <taxon>Fusobacterium</taxon>
    </lineage>
</organism>